<gene>
    <name evidence="7" type="ORF">ACFQ2J_14450</name>
</gene>
<keyword evidence="4" id="KW-0378">Hydrolase</keyword>
<dbReference type="SUPFAM" id="SSF55811">
    <property type="entry name" value="Nudix"/>
    <property type="match status" value="1"/>
</dbReference>
<dbReference type="CDD" id="cd18875">
    <property type="entry name" value="NUDIX_Hydrolase"/>
    <property type="match status" value="1"/>
</dbReference>
<comment type="similarity">
    <text evidence="2">Belongs to the Nudix hydrolase family.</text>
</comment>
<comment type="caution">
    <text evidence="7">The sequence shown here is derived from an EMBL/GenBank/DDBJ whole genome shotgun (WGS) entry which is preliminary data.</text>
</comment>
<dbReference type="PRINTS" id="PR00502">
    <property type="entry name" value="NUDIXFAMILY"/>
</dbReference>
<dbReference type="PROSITE" id="PS51462">
    <property type="entry name" value="NUDIX"/>
    <property type="match status" value="1"/>
</dbReference>
<evidence type="ECO:0000313" key="8">
    <source>
        <dbReference type="Proteomes" id="UP001596990"/>
    </source>
</evidence>
<evidence type="ECO:0000256" key="5">
    <source>
        <dbReference type="ARBA" id="ARBA00022842"/>
    </source>
</evidence>
<feature type="domain" description="Nudix hydrolase" evidence="6">
    <location>
        <begin position="1"/>
        <end position="127"/>
    </location>
</feature>
<dbReference type="Gene3D" id="3.90.79.10">
    <property type="entry name" value="Nucleoside Triphosphate Pyrophosphohydrolase"/>
    <property type="match status" value="1"/>
</dbReference>
<dbReference type="Proteomes" id="UP001596990">
    <property type="component" value="Unassembled WGS sequence"/>
</dbReference>
<dbReference type="InterPro" id="IPR020476">
    <property type="entry name" value="Nudix_hydrolase"/>
</dbReference>
<keyword evidence="8" id="KW-1185">Reference proteome</keyword>
<organism evidence="7 8">
    <name type="scientific">Thalassobacillus hwangdonensis</name>
    <dbReference type="NCBI Taxonomy" id="546108"/>
    <lineage>
        <taxon>Bacteria</taxon>
        <taxon>Bacillati</taxon>
        <taxon>Bacillota</taxon>
        <taxon>Bacilli</taxon>
        <taxon>Bacillales</taxon>
        <taxon>Bacillaceae</taxon>
        <taxon>Thalassobacillus</taxon>
    </lineage>
</organism>
<evidence type="ECO:0000313" key="7">
    <source>
        <dbReference type="EMBL" id="MFD1020386.1"/>
    </source>
</evidence>
<comment type="cofactor">
    <cofactor evidence="1">
        <name>Mg(2+)</name>
        <dbReference type="ChEBI" id="CHEBI:18420"/>
    </cofactor>
</comment>
<sequence>MQRVTNCILKSGDQMLMLKKPRRGWYVAPGGKMEPGESIKESVVREFQEETGLTVQTPELKGSFTFIIREGDRTVDEWMMFTFYSESYTGTMLEESEEGELEWVPVDEVLNKPMAEGDRHFLHHILSTNEQVYGTFVYTPDFQLLEMDLDPTKPE</sequence>
<dbReference type="PANTHER" id="PTHR43758:SF2">
    <property type="entry name" value="OXIDIZED PURINE NUCLEOSIDE TRIPHOSPHATE HYDROLASE"/>
    <property type="match status" value="1"/>
</dbReference>
<evidence type="ECO:0000256" key="1">
    <source>
        <dbReference type="ARBA" id="ARBA00001946"/>
    </source>
</evidence>
<reference evidence="8" key="1">
    <citation type="journal article" date="2019" name="Int. J. Syst. Evol. Microbiol.">
        <title>The Global Catalogue of Microorganisms (GCM) 10K type strain sequencing project: providing services to taxonomists for standard genome sequencing and annotation.</title>
        <authorList>
            <consortium name="The Broad Institute Genomics Platform"/>
            <consortium name="The Broad Institute Genome Sequencing Center for Infectious Disease"/>
            <person name="Wu L."/>
            <person name="Ma J."/>
        </authorList>
    </citation>
    <scope>NUCLEOTIDE SEQUENCE [LARGE SCALE GENOMIC DNA]</scope>
    <source>
        <strain evidence="8">CCUG 56607</strain>
    </source>
</reference>
<evidence type="ECO:0000256" key="4">
    <source>
        <dbReference type="ARBA" id="ARBA00022801"/>
    </source>
</evidence>
<name>A0ABW3L2T3_9BACI</name>
<keyword evidence="3" id="KW-0479">Metal-binding</keyword>
<dbReference type="InterPro" id="IPR015797">
    <property type="entry name" value="NUDIX_hydrolase-like_dom_sf"/>
</dbReference>
<protein>
    <submittedName>
        <fullName evidence="7">8-oxo-dGTP diphosphatase</fullName>
    </submittedName>
</protein>
<dbReference type="RefSeq" id="WP_386061905.1">
    <property type="nucleotide sequence ID" value="NZ_JBHTKL010000005.1"/>
</dbReference>
<accession>A0ABW3L2T3</accession>
<evidence type="ECO:0000259" key="6">
    <source>
        <dbReference type="PROSITE" id="PS51462"/>
    </source>
</evidence>
<dbReference type="Pfam" id="PF00293">
    <property type="entry name" value="NUDIX"/>
    <property type="match status" value="1"/>
</dbReference>
<dbReference type="InterPro" id="IPR000086">
    <property type="entry name" value="NUDIX_hydrolase_dom"/>
</dbReference>
<dbReference type="EMBL" id="JBHTKL010000005">
    <property type="protein sequence ID" value="MFD1020386.1"/>
    <property type="molecule type" value="Genomic_DNA"/>
</dbReference>
<evidence type="ECO:0000256" key="2">
    <source>
        <dbReference type="ARBA" id="ARBA00005582"/>
    </source>
</evidence>
<dbReference type="PANTHER" id="PTHR43758">
    <property type="entry name" value="7,8-DIHYDRO-8-OXOGUANINE TRIPHOSPHATASE"/>
    <property type="match status" value="1"/>
</dbReference>
<keyword evidence="5" id="KW-0460">Magnesium</keyword>
<proteinExistence type="inferred from homology"/>
<evidence type="ECO:0000256" key="3">
    <source>
        <dbReference type="ARBA" id="ARBA00022723"/>
    </source>
</evidence>